<dbReference type="EMBL" id="JAEVHI010000004">
    <property type="protein sequence ID" value="KAG5293150.1"/>
    <property type="molecule type" value="Genomic_DNA"/>
</dbReference>
<sequence>MSSFLLIDKRLRENRGFTSIAPTNFCLSLAAWVCDVPDVSSPSIAESTCLYILLNDRFPSLNNLLLNGRGMASRITGVGNTKGCSATTPHLLRPYL</sequence>
<dbReference type="VEuPathDB" id="FungiDB:I7I52_04365"/>
<proteinExistence type="predicted"/>
<accession>A0A8H8CX31</accession>
<organism evidence="1 2">
    <name type="scientific">Ajellomyces capsulatus</name>
    <name type="common">Darling's disease fungus</name>
    <name type="synonym">Histoplasma capsulatum</name>
    <dbReference type="NCBI Taxonomy" id="5037"/>
    <lineage>
        <taxon>Eukaryota</taxon>
        <taxon>Fungi</taxon>
        <taxon>Dikarya</taxon>
        <taxon>Ascomycota</taxon>
        <taxon>Pezizomycotina</taxon>
        <taxon>Eurotiomycetes</taxon>
        <taxon>Eurotiomycetidae</taxon>
        <taxon>Onygenales</taxon>
        <taxon>Ajellomycetaceae</taxon>
        <taxon>Histoplasma</taxon>
    </lineage>
</organism>
<name>A0A8H8CX31_AJECA</name>
<evidence type="ECO:0000313" key="2">
    <source>
        <dbReference type="Proteomes" id="UP000670092"/>
    </source>
</evidence>
<gene>
    <name evidence="1" type="ORF">I7I52_04365</name>
</gene>
<reference evidence="1 2" key="1">
    <citation type="submission" date="2021-01" db="EMBL/GenBank/DDBJ databases">
        <title>Chromosome-level genome assembly of a human fungal pathogen reveals clustering of transcriptionally co-regulated genes.</title>
        <authorList>
            <person name="Voorhies M."/>
            <person name="Cohen S."/>
            <person name="Shea T.P."/>
            <person name="Petrus S."/>
            <person name="Munoz J.F."/>
            <person name="Poplawski S."/>
            <person name="Goldman W.E."/>
            <person name="Michael T."/>
            <person name="Cuomo C.A."/>
            <person name="Sil A."/>
            <person name="Beyhan S."/>
        </authorList>
    </citation>
    <scope>NUCLEOTIDE SEQUENCE [LARGE SCALE GENOMIC DNA]</scope>
    <source>
        <strain evidence="1 2">G184AR</strain>
    </source>
</reference>
<protein>
    <submittedName>
        <fullName evidence="1">Uncharacterized protein</fullName>
    </submittedName>
</protein>
<dbReference type="AlphaFoldDB" id="A0A8H8CX31"/>
<dbReference type="Proteomes" id="UP000670092">
    <property type="component" value="Unassembled WGS sequence"/>
</dbReference>
<evidence type="ECO:0000313" key="1">
    <source>
        <dbReference type="EMBL" id="KAG5293150.1"/>
    </source>
</evidence>
<comment type="caution">
    <text evidence="1">The sequence shown here is derived from an EMBL/GenBank/DDBJ whole genome shotgun (WGS) entry which is preliminary data.</text>
</comment>